<feature type="domain" description="MARVEL" evidence="9">
    <location>
        <begin position="13"/>
        <end position="133"/>
    </location>
</feature>
<organism evidence="10 11">
    <name type="scientific">Salmo salar</name>
    <name type="common">Atlantic salmon</name>
    <dbReference type="NCBI Taxonomy" id="8030"/>
    <lineage>
        <taxon>Eukaryota</taxon>
        <taxon>Metazoa</taxon>
        <taxon>Chordata</taxon>
        <taxon>Craniata</taxon>
        <taxon>Vertebrata</taxon>
        <taxon>Euteleostomi</taxon>
        <taxon>Actinopterygii</taxon>
        <taxon>Neopterygii</taxon>
        <taxon>Teleostei</taxon>
        <taxon>Protacanthopterygii</taxon>
        <taxon>Salmoniformes</taxon>
        <taxon>Salmonidae</taxon>
        <taxon>Salmoninae</taxon>
        <taxon>Salmo</taxon>
    </lineage>
</organism>
<evidence type="ECO:0000256" key="4">
    <source>
        <dbReference type="ARBA" id="ARBA00023136"/>
    </source>
</evidence>
<evidence type="ECO:0000256" key="2">
    <source>
        <dbReference type="ARBA" id="ARBA00022692"/>
    </source>
</evidence>
<evidence type="ECO:0000259" key="9">
    <source>
        <dbReference type="PROSITE" id="PS51225"/>
    </source>
</evidence>
<dbReference type="GeneID" id="106567230"/>
<evidence type="ECO:0000256" key="8">
    <source>
        <dbReference type="SAM" id="Phobius"/>
    </source>
</evidence>
<dbReference type="Proteomes" id="UP001652741">
    <property type="component" value="Chromosome ssa13"/>
</dbReference>
<dbReference type="PANTHER" id="PTHR22776:SF4">
    <property type="entry name" value="PROTEOLIPID PROTEIN 2"/>
    <property type="match status" value="1"/>
</dbReference>
<keyword evidence="3 8" id="KW-1133">Transmembrane helix</keyword>
<dbReference type="InterPro" id="IPR008253">
    <property type="entry name" value="Marvel"/>
</dbReference>
<protein>
    <recommendedName>
        <fullName evidence="6">Proteolipid protein 2</fullName>
    </recommendedName>
</protein>
<dbReference type="KEGG" id="sasa:106567230"/>
<dbReference type="PANTHER" id="PTHR22776">
    <property type="entry name" value="MARVEL-CONTAINING POTENTIAL LIPID RAFT-ASSOCIATED PROTEIN"/>
    <property type="match status" value="1"/>
</dbReference>
<evidence type="ECO:0000256" key="1">
    <source>
        <dbReference type="ARBA" id="ARBA00004141"/>
    </source>
</evidence>
<evidence type="ECO:0000256" key="3">
    <source>
        <dbReference type="ARBA" id="ARBA00022989"/>
    </source>
</evidence>
<dbReference type="RefSeq" id="XP_013991745.1">
    <property type="nucleotide sequence ID" value="XM_014136270.2"/>
</dbReference>
<evidence type="ECO:0000256" key="6">
    <source>
        <dbReference type="ARBA" id="ARBA00039459"/>
    </source>
</evidence>
<comment type="subcellular location">
    <subcellularLocation>
        <location evidence="1">Membrane</location>
        <topology evidence="1">Multi-pass membrane protein</topology>
    </subcellularLocation>
</comment>
<evidence type="ECO:0000256" key="7">
    <source>
        <dbReference type="PROSITE-ProRule" id="PRU00581"/>
    </source>
</evidence>
<feature type="transmembrane region" description="Helical" evidence="8">
    <location>
        <begin position="21"/>
        <end position="40"/>
    </location>
</feature>
<evidence type="ECO:0000313" key="10">
    <source>
        <dbReference type="Proteomes" id="UP001652741"/>
    </source>
</evidence>
<gene>
    <name evidence="11" type="primary">LOC106567230</name>
</gene>
<dbReference type="GO" id="GO:0016020">
    <property type="term" value="C:membrane"/>
    <property type="evidence" value="ECO:0007669"/>
    <property type="project" value="UniProtKB-SubCell"/>
</dbReference>
<name>A0A1S3LLL9_SALSA</name>
<keyword evidence="4 7" id="KW-0472">Membrane</keyword>
<feature type="transmembrane region" description="Helical" evidence="8">
    <location>
        <begin position="46"/>
        <end position="64"/>
    </location>
</feature>
<proteinExistence type="predicted"/>
<evidence type="ECO:0000256" key="5">
    <source>
        <dbReference type="ARBA" id="ARBA00037152"/>
    </source>
</evidence>
<reference evidence="11" key="1">
    <citation type="submission" date="2025-08" db="UniProtKB">
        <authorList>
            <consortium name="RefSeq"/>
        </authorList>
    </citation>
    <scope>IDENTIFICATION</scope>
</reference>
<dbReference type="AlphaFoldDB" id="A0A1S3LLL9"/>
<comment type="function">
    <text evidence="5">May play a role in cell differentiation in the intestinal epithelium.</text>
</comment>
<keyword evidence="2 7" id="KW-0812">Transmembrane</keyword>
<evidence type="ECO:0000313" key="11">
    <source>
        <dbReference type="RefSeq" id="XP_013991745.1"/>
    </source>
</evidence>
<keyword evidence="10" id="KW-1185">Reference proteome</keyword>
<sequence>MADMDEGCLENLNGKTLKGTILIAEILISLIILICCAASFYGGYSVVAICEMVSAIIFFVIFMMEMDKSIQVVNWVWSDLLRASSGTGLYLITSLMSLIHGAGDGACIAGVCLACWLGSCLPMMSTPSSLSSTATNRILQRSLVGILDKVQLCFELQFGL</sequence>
<accession>A0A1S3LLL9</accession>
<dbReference type="InterPro" id="IPR050578">
    <property type="entry name" value="MARVEL-CKLF_proteins"/>
</dbReference>
<dbReference type="PROSITE" id="PS51225">
    <property type="entry name" value="MARVEL"/>
    <property type="match status" value="1"/>
</dbReference>